<dbReference type="FunFam" id="3.30.2350.10:FF:000005">
    <property type="entry name" value="Pseudouridine synthase"/>
    <property type="match status" value="1"/>
</dbReference>
<gene>
    <name evidence="7" type="ORF">N783_14725</name>
</gene>
<evidence type="ECO:0000256" key="2">
    <source>
        <dbReference type="ARBA" id="ARBA00010876"/>
    </source>
</evidence>
<dbReference type="AlphaFoldDB" id="A0A0A5G063"/>
<dbReference type="InterPro" id="IPR006145">
    <property type="entry name" value="PsdUridine_synth_RsuA/RluA"/>
</dbReference>
<evidence type="ECO:0000256" key="1">
    <source>
        <dbReference type="ARBA" id="ARBA00000073"/>
    </source>
</evidence>
<dbReference type="PROSITE" id="PS01129">
    <property type="entry name" value="PSI_RLU"/>
    <property type="match status" value="1"/>
</dbReference>
<dbReference type="GO" id="GO:0009982">
    <property type="term" value="F:pseudouridine synthase activity"/>
    <property type="evidence" value="ECO:0007669"/>
    <property type="project" value="InterPro"/>
</dbReference>
<organism evidence="7 8">
    <name type="scientific">Pontibacillus marinus BH030004 = DSM 16465</name>
    <dbReference type="NCBI Taxonomy" id="1385511"/>
    <lineage>
        <taxon>Bacteria</taxon>
        <taxon>Bacillati</taxon>
        <taxon>Bacillota</taxon>
        <taxon>Bacilli</taxon>
        <taxon>Bacillales</taxon>
        <taxon>Bacillaceae</taxon>
        <taxon>Pontibacillus</taxon>
    </lineage>
</organism>
<dbReference type="Gene3D" id="3.30.2350.10">
    <property type="entry name" value="Pseudouridine synthase"/>
    <property type="match status" value="1"/>
</dbReference>
<dbReference type="SUPFAM" id="SSF55120">
    <property type="entry name" value="Pseudouridine synthase"/>
    <property type="match status" value="1"/>
</dbReference>
<dbReference type="EC" id="5.4.99.-" evidence="5"/>
<comment type="catalytic activity">
    <reaction evidence="1 5">
        <text>a uridine in RNA = a pseudouridine in RNA</text>
        <dbReference type="Rhea" id="RHEA:48348"/>
        <dbReference type="Rhea" id="RHEA-COMP:12068"/>
        <dbReference type="Rhea" id="RHEA-COMP:12069"/>
        <dbReference type="ChEBI" id="CHEBI:65314"/>
        <dbReference type="ChEBI" id="CHEBI:65315"/>
    </reaction>
</comment>
<dbReference type="Proteomes" id="UP000030403">
    <property type="component" value="Unassembled WGS sequence"/>
</dbReference>
<accession>A0A0A5G063</accession>
<evidence type="ECO:0000256" key="5">
    <source>
        <dbReference type="RuleBase" id="RU362028"/>
    </source>
</evidence>
<dbReference type="EMBL" id="AVPF01000040">
    <property type="protein sequence ID" value="KGX85439.1"/>
    <property type="molecule type" value="Genomic_DNA"/>
</dbReference>
<feature type="active site" evidence="4">
    <location>
        <position position="132"/>
    </location>
</feature>
<dbReference type="NCBIfam" id="TIGR00005">
    <property type="entry name" value="rluA_subfam"/>
    <property type="match status" value="1"/>
</dbReference>
<dbReference type="CDD" id="cd02869">
    <property type="entry name" value="PseudoU_synth_RluA_like"/>
    <property type="match status" value="1"/>
</dbReference>
<feature type="domain" description="Pseudouridine synthase RsuA/RluA-like" evidence="6">
    <location>
        <begin position="86"/>
        <end position="236"/>
    </location>
</feature>
<comment type="caution">
    <text evidence="7">The sequence shown here is derived from an EMBL/GenBank/DDBJ whole genome shotgun (WGS) entry which is preliminary data.</text>
</comment>
<dbReference type="InterPro" id="IPR020103">
    <property type="entry name" value="PsdUridine_synth_cat_dom_sf"/>
</dbReference>
<comment type="similarity">
    <text evidence="2 5">Belongs to the pseudouridine synthase RluA family.</text>
</comment>
<reference evidence="7 8" key="1">
    <citation type="submission" date="2013-08" db="EMBL/GenBank/DDBJ databases">
        <authorList>
            <person name="Huang J."/>
            <person name="Wang G."/>
        </authorList>
    </citation>
    <scope>NUCLEOTIDE SEQUENCE [LARGE SCALE GENOMIC DNA]</scope>
    <source>
        <strain evidence="7 8">BH030004</strain>
    </source>
</reference>
<keyword evidence="8" id="KW-1185">Reference proteome</keyword>
<dbReference type="GO" id="GO:0140098">
    <property type="term" value="F:catalytic activity, acting on RNA"/>
    <property type="evidence" value="ECO:0007669"/>
    <property type="project" value="UniProtKB-ARBA"/>
</dbReference>
<dbReference type="Pfam" id="PF00849">
    <property type="entry name" value="PseudoU_synth_2"/>
    <property type="match status" value="1"/>
</dbReference>
<dbReference type="PANTHER" id="PTHR21600:SF35">
    <property type="entry name" value="PSEUDOURIDINE SYNTHASE"/>
    <property type="match status" value="1"/>
</dbReference>
<proteinExistence type="inferred from homology"/>
<evidence type="ECO:0000259" key="6">
    <source>
        <dbReference type="Pfam" id="PF00849"/>
    </source>
</evidence>
<protein>
    <recommendedName>
        <fullName evidence="5">Pseudouridine synthase</fullName>
        <ecNumber evidence="5">5.4.99.-</ecNumber>
    </recommendedName>
</protein>
<dbReference type="GO" id="GO:0003723">
    <property type="term" value="F:RNA binding"/>
    <property type="evidence" value="ECO:0007669"/>
    <property type="project" value="InterPro"/>
</dbReference>
<dbReference type="InterPro" id="IPR006224">
    <property type="entry name" value="PsdUridine_synth_RluA-like_CS"/>
</dbReference>
<evidence type="ECO:0000313" key="8">
    <source>
        <dbReference type="Proteomes" id="UP000030403"/>
    </source>
</evidence>
<dbReference type="GO" id="GO:0000455">
    <property type="term" value="P:enzyme-directed rRNA pseudouridine synthesis"/>
    <property type="evidence" value="ECO:0007669"/>
    <property type="project" value="TreeGrafter"/>
</dbReference>
<comment type="function">
    <text evidence="5">Responsible for synthesis of pseudouridine from uracil.</text>
</comment>
<evidence type="ECO:0000256" key="4">
    <source>
        <dbReference type="PIRSR" id="PIRSR606225-1"/>
    </source>
</evidence>
<keyword evidence="3 5" id="KW-0413">Isomerase</keyword>
<dbReference type="eggNOG" id="COG0564">
    <property type="taxonomic scope" value="Bacteria"/>
</dbReference>
<dbReference type="InterPro" id="IPR050188">
    <property type="entry name" value="RluA_PseudoU_synthase"/>
</dbReference>
<dbReference type="InterPro" id="IPR006225">
    <property type="entry name" value="PsdUridine_synth_RluC/D"/>
</dbReference>
<dbReference type="RefSeq" id="WP_027448020.1">
    <property type="nucleotide sequence ID" value="NZ_AVPF01000040.1"/>
</dbReference>
<name>A0A0A5G063_9BACI</name>
<dbReference type="PANTHER" id="PTHR21600">
    <property type="entry name" value="MITOCHONDRIAL RNA PSEUDOURIDINE SYNTHASE"/>
    <property type="match status" value="1"/>
</dbReference>
<evidence type="ECO:0000313" key="7">
    <source>
        <dbReference type="EMBL" id="KGX85439.1"/>
    </source>
</evidence>
<evidence type="ECO:0000256" key="3">
    <source>
        <dbReference type="ARBA" id="ARBA00023235"/>
    </source>
</evidence>
<dbReference type="STRING" id="1385511.GCA_000425225_00562"/>
<sequence length="293" mass="33164">MKWIIQEEQDGMLVRDYLMSVRAFSRSLVKTVKMEGQILLNEHLVTVRSYVAEGDQLEVRFPPEQRGRHLQPVHKPIEILYEDEEVIVLNKPAHLATIPSIHNLEDTLANRLMAYYDEIGIQSTAHIITRLDRDTSGIVLVAKNRYIHSILGRSQENNGIHRTYIAVVEGRLNEREGTIRYPIGRKPGSIIERMVDLEEGKTAVTHYQVLQCMAGRSLIQVRLETGRTHQVRVHFSYIGHPLLGDSLYGGMLGEIERQALHCCSISFVHPTSKEIVEIEAGSPEDMKGLSGGL</sequence>